<feature type="transmembrane region" description="Helical" evidence="2">
    <location>
        <begin position="12"/>
        <end position="36"/>
    </location>
</feature>
<dbReference type="Proteomes" id="UP000765891">
    <property type="component" value="Unassembled WGS sequence"/>
</dbReference>
<sequence length="179" mass="18421">MGDTRGHARGASSVIGVILLVGIVVVLVGAVTPFVMNLAGETQAKAPTVSVDNRITNASGGTDYSDSEDNLIAVTLESGGPLQTDQLYLTSSKPVDIGSATGNTRAGEGDASERELFSEGDGQTGIGDTWEAGETVYLDPEGSAPDTSISVYWTSKPVEAQDDGEISPGDSYEIASFTT</sequence>
<evidence type="ECO:0000256" key="2">
    <source>
        <dbReference type="SAM" id="Phobius"/>
    </source>
</evidence>
<protein>
    <submittedName>
        <fullName evidence="4">Flagellin-like protein</fullName>
    </submittedName>
</protein>
<dbReference type="OrthoDB" id="236024at2157"/>
<evidence type="ECO:0000256" key="1">
    <source>
        <dbReference type="SAM" id="MobiDB-lite"/>
    </source>
</evidence>
<evidence type="ECO:0000313" key="5">
    <source>
        <dbReference type="Proteomes" id="UP000765891"/>
    </source>
</evidence>
<keyword evidence="4" id="KW-0966">Cell projection</keyword>
<dbReference type="RefSeq" id="WP_188872727.1">
    <property type="nucleotide sequence ID" value="NZ_BMOO01000005.1"/>
</dbReference>
<keyword evidence="2" id="KW-0472">Membrane</keyword>
<dbReference type="Pfam" id="PF07790">
    <property type="entry name" value="Pilin_N"/>
    <property type="match status" value="1"/>
</dbReference>
<gene>
    <name evidence="4" type="ORF">J2752_002339</name>
</gene>
<feature type="domain" description="Archaeal Type IV pilin N-terminal" evidence="3">
    <location>
        <begin position="10"/>
        <end position="90"/>
    </location>
</feature>
<keyword evidence="4" id="KW-0969">Cilium</keyword>
<feature type="region of interest" description="Disordered" evidence="1">
    <location>
        <begin position="98"/>
        <end position="128"/>
    </location>
</feature>
<proteinExistence type="predicted"/>
<dbReference type="InterPro" id="IPR013373">
    <property type="entry name" value="Flagellin/pilin_N_arc"/>
</dbReference>
<keyword evidence="2" id="KW-0812">Transmembrane</keyword>
<accession>A0A8T4GP74</accession>
<organism evidence="4 5">
    <name type="scientific">Halarchaeum rubridurum</name>
    <dbReference type="NCBI Taxonomy" id="489911"/>
    <lineage>
        <taxon>Archaea</taxon>
        <taxon>Methanobacteriati</taxon>
        <taxon>Methanobacteriota</taxon>
        <taxon>Stenosarchaea group</taxon>
        <taxon>Halobacteria</taxon>
        <taxon>Halobacteriales</taxon>
        <taxon>Halobacteriaceae</taxon>
    </lineage>
</organism>
<feature type="region of interest" description="Disordered" evidence="1">
    <location>
        <begin position="156"/>
        <end position="179"/>
    </location>
</feature>
<keyword evidence="2" id="KW-1133">Transmembrane helix</keyword>
<dbReference type="EMBL" id="JAGGKO010000004">
    <property type="protein sequence ID" value="MBP1955416.1"/>
    <property type="molecule type" value="Genomic_DNA"/>
</dbReference>
<feature type="compositionally biased region" description="Basic and acidic residues" evidence="1">
    <location>
        <begin position="107"/>
        <end position="117"/>
    </location>
</feature>
<dbReference type="InterPro" id="IPR012859">
    <property type="entry name" value="Pilin_N_archaeal"/>
</dbReference>
<evidence type="ECO:0000259" key="3">
    <source>
        <dbReference type="Pfam" id="PF07790"/>
    </source>
</evidence>
<dbReference type="NCBIfam" id="TIGR02537">
    <property type="entry name" value="arch_flag_Nterm"/>
    <property type="match status" value="1"/>
</dbReference>
<dbReference type="AlphaFoldDB" id="A0A8T4GP74"/>
<name>A0A8T4GP74_9EURY</name>
<reference evidence="4" key="1">
    <citation type="submission" date="2021-03" db="EMBL/GenBank/DDBJ databases">
        <title>Genomic Encyclopedia of Type Strains, Phase IV (KMG-IV): sequencing the most valuable type-strain genomes for metagenomic binning, comparative biology and taxonomic classification.</title>
        <authorList>
            <person name="Goeker M."/>
        </authorList>
    </citation>
    <scope>NUCLEOTIDE SEQUENCE</scope>
    <source>
        <strain evidence="4">DSM 22443</strain>
    </source>
</reference>
<comment type="caution">
    <text evidence="4">The sequence shown here is derived from an EMBL/GenBank/DDBJ whole genome shotgun (WGS) entry which is preliminary data.</text>
</comment>
<keyword evidence="4" id="KW-0282">Flagellum</keyword>
<evidence type="ECO:0000313" key="4">
    <source>
        <dbReference type="EMBL" id="MBP1955416.1"/>
    </source>
</evidence>